<protein>
    <recommendedName>
        <fullName evidence="2">Ubiquitin-fold modifier 1</fullName>
    </recommendedName>
</protein>
<name>A0A2H1VQC1_SPOFR</name>
<dbReference type="InterPro" id="IPR029071">
    <property type="entry name" value="Ubiquitin-like_domsf"/>
</dbReference>
<dbReference type="CDD" id="cd01766">
    <property type="entry name" value="Ubl_UFM1"/>
    <property type="match status" value="1"/>
</dbReference>
<evidence type="ECO:0000313" key="5">
    <source>
        <dbReference type="EMBL" id="SOQ43043.1"/>
    </source>
</evidence>
<evidence type="ECO:0000256" key="2">
    <source>
        <dbReference type="ARBA" id="ARBA00015319"/>
    </source>
</evidence>
<keyword evidence="4" id="KW-0833">Ubl conjugation pathway</keyword>
<evidence type="ECO:0000256" key="3">
    <source>
        <dbReference type="ARBA" id="ARBA00022499"/>
    </source>
</evidence>
<reference evidence="5" key="1">
    <citation type="submission" date="2016-07" db="EMBL/GenBank/DDBJ databases">
        <authorList>
            <person name="Bretaudeau A."/>
        </authorList>
    </citation>
    <scope>NUCLEOTIDE SEQUENCE</scope>
    <source>
        <strain evidence="5">Rice</strain>
        <tissue evidence="5">Whole body</tissue>
    </source>
</reference>
<organism evidence="5">
    <name type="scientific">Spodoptera frugiperda</name>
    <name type="common">Fall armyworm</name>
    <dbReference type="NCBI Taxonomy" id="7108"/>
    <lineage>
        <taxon>Eukaryota</taxon>
        <taxon>Metazoa</taxon>
        <taxon>Ecdysozoa</taxon>
        <taxon>Arthropoda</taxon>
        <taxon>Hexapoda</taxon>
        <taxon>Insecta</taxon>
        <taxon>Pterygota</taxon>
        <taxon>Neoptera</taxon>
        <taxon>Endopterygota</taxon>
        <taxon>Lepidoptera</taxon>
        <taxon>Glossata</taxon>
        <taxon>Ditrysia</taxon>
        <taxon>Noctuoidea</taxon>
        <taxon>Noctuidae</taxon>
        <taxon>Amphipyrinae</taxon>
        <taxon>Spodoptera</taxon>
    </lineage>
</organism>
<gene>
    <name evidence="5" type="ORF">SFRICE_000410</name>
</gene>
<dbReference type="InterPro" id="IPR005375">
    <property type="entry name" value="UFM1"/>
</dbReference>
<dbReference type="EMBL" id="ODYU01003815">
    <property type="protein sequence ID" value="SOQ43043.1"/>
    <property type="molecule type" value="Genomic_DNA"/>
</dbReference>
<dbReference type="Gene3D" id="3.10.20.90">
    <property type="entry name" value="Phosphatidylinositol 3-kinase Catalytic Subunit, Chain A, domain 1"/>
    <property type="match status" value="1"/>
</dbReference>
<comment type="similarity">
    <text evidence="1">Belongs to the UFM1 family.</text>
</comment>
<proteinExistence type="inferred from homology"/>
<accession>A0A2H1VQC1</accession>
<dbReference type="AlphaFoldDB" id="A0A2H1VQC1"/>
<sequence>MDTAVVEQFLNFFQDYIGLCQCESWPDNDTSEAEIRNALLIAQHVEKSLDRLQKKKVISEFLSVLNSNNEASSNLNKNCLSDPPKYILNKIINSNTKINQMDVGFRIFLELFSEEKLENCLTELMLEAASKETLLRNVTNKLPRDKILEFKSKLLLLQLKSSESDVVKLLTNCSQDLVDVLVVSLLNNESQYGKAVQLIANGIHEVVLSKDSSSKTFWKFLFNVEDRYFTEMCIENSDIFIYIVEALTDCSKLLREGLSAKSFYIELSHSELVGVVQKICSKDCLKSLFFDTIKNYDNDLDYWEALLLSVPEATPFTAVLKFAAEEFRVEPATSAIITDDGIGINPQQTAGNVFLKHGSELRLIPRDRVGHTPT</sequence>
<dbReference type="FunFam" id="3.10.20.90:FF:000044">
    <property type="entry name" value="Ubiquitin-fold modifier 1"/>
    <property type="match status" value="1"/>
</dbReference>
<dbReference type="PANTHER" id="PTHR15825">
    <property type="entry name" value="UBIQUITIN-FOLD MODIFIER 1"/>
    <property type="match status" value="1"/>
</dbReference>
<dbReference type="SUPFAM" id="SSF54236">
    <property type="entry name" value="Ubiquitin-like"/>
    <property type="match status" value="1"/>
</dbReference>
<dbReference type="GO" id="GO:0005634">
    <property type="term" value="C:nucleus"/>
    <property type="evidence" value="ECO:0007669"/>
    <property type="project" value="TreeGrafter"/>
</dbReference>
<evidence type="ECO:0000256" key="4">
    <source>
        <dbReference type="ARBA" id="ARBA00022786"/>
    </source>
</evidence>
<evidence type="ECO:0000256" key="1">
    <source>
        <dbReference type="ARBA" id="ARBA00010230"/>
    </source>
</evidence>
<dbReference type="GO" id="GO:0005737">
    <property type="term" value="C:cytoplasm"/>
    <property type="evidence" value="ECO:0007669"/>
    <property type="project" value="TreeGrafter"/>
</dbReference>
<dbReference type="PANTHER" id="PTHR15825:SF0">
    <property type="entry name" value="UBIQUITIN-FOLD MODIFIER 1"/>
    <property type="match status" value="1"/>
</dbReference>
<dbReference type="Pfam" id="PF03671">
    <property type="entry name" value="Ufm1"/>
    <property type="match status" value="1"/>
</dbReference>
<keyword evidence="3" id="KW-1017">Isopeptide bond</keyword>
<dbReference type="GO" id="GO:1990592">
    <property type="term" value="P:protein K69-linked ufmylation"/>
    <property type="evidence" value="ECO:0007669"/>
    <property type="project" value="TreeGrafter"/>
</dbReference>